<feature type="domain" description="Heterokaryon incompatibility" evidence="1">
    <location>
        <begin position="18"/>
        <end position="172"/>
    </location>
</feature>
<dbReference type="Pfam" id="PF06985">
    <property type="entry name" value="HET"/>
    <property type="match status" value="1"/>
</dbReference>
<protein>
    <submittedName>
        <fullName evidence="2">HET-domain-containing protein</fullName>
    </submittedName>
</protein>
<dbReference type="InterPro" id="IPR010730">
    <property type="entry name" value="HET"/>
</dbReference>
<dbReference type="EMBL" id="MU001826">
    <property type="protein sequence ID" value="KAF2796647.1"/>
    <property type="molecule type" value="Genomic_DNA"/>
</dbReference>
<dbReference type="PANTHER" id="PTHR33112">
    <property type="entry name" value="DOMAIN PROTEIN, PUTATIVE-RELATED"/>
    <property type="match status" value="1"/>
</dbReference>
<proteinExistence type="predicted"/>
<sequence>LIDVEEQCLVQKPGSSRYSALSYVWGKPTPGGLEPFQTKLNNHIELRQRGAFVQPSIQSRIPETIKDSMFLTKEMNIRYLWCDRFCIIQDDPVTKPAQLKAMAAIYANAHITIAACEGENDKYGLPGINRIRSRPFTKFDFDPTCRMVSLEPTRSLNRQDAQYHTRGWIFQEWTLSPRILAFHHHTVSWVCRKLNQQEHGAKVPPYILSEDLEKRSLVSEKANTDAYAEMVMEYSSRDLTYQGDAFFAFSAIITAMGRSMLGGILFGLPEMIFDGALLWMTRGFATRRTDGHGRRLPFPSWSWVAWNG</sequence>
<evidence type="ECO:0000313" key="2">
    <source>
        <dbReference type="EMBL" id="KAF2796647.1"/>
    </source>
</evidence>
<feature type="non-terminal residue" evidence="2">
    <location>
        <position position="308"/>
    </location>
</feature>
<reference evidence="2" key="1">
    <citation type="journal article" date="2020" name="Stud. Mycol.">
        <title>101 Dothideomycetes genomes: a test case for predicting lifestyles and emergence of pathogens.</title>
        <authorList>
            <person name="Haridas S."/>
            <person name="Albert R."/>
            <person name="Binder M."/>
            <person name="Bloem J."/>
            <person name="Labutti K."/>
            <person name="Salamov A."/>
            <person name="Andreopoulos B."/>
            <person name="Baker S."/>
            <person name="Barry K."/>
            <person name="Bills G."/>
            <person name="Bluhm B."/>
            <person name="Cannon C."/>
            <person name="Castanera R."/>
            <person name="Culley D."/>
            <person name="Daum C."/>
            <person name="Ezra D."/>
            <person name="Gonzalez J."/>
            <person name="Henrissat B."/>
            <person name="Kuo A."/>
            <person name="Liang C."/>
            <person name="Lipzen A."/>
            <person name="Lutzoni F."/>
            <person name="Magnuson J."/>
            <person name="Mondo S."/>
            <person name="Nolan M."/>
            <person name="Ohm R."/>
            <person name="Pangilinan J."/>
            <person name="Park H.-J."/>
            <person name="Ramirez L."/>
            <person name="Alfaro M."/>
            <person name="Sun H."/>
            <person name="Tritt A."/>
            <person name="Yoshinaga Y."/>
            <person name="Zwiers L.-H."/>
            <person name="Turgeon B."/>
            <person name="Goodwin S."/>
            <person name="Spatafora J."/>
            <person name="Crous P."/>
            <person name="Grigoriev I."/>
        </authorList>
    </citation>
    <scope>NUCLEOTIDE SEQUENCE</scope>
    <source>
        <strain evidence="2">CBS 109.77</strain>
    </source>
</reference>
<dbReference type="PANTHER" id="PTHR33112:SF1">
    <property type="entry name" value="HETEROKARYON INCOMPATIBILITY DOMAIN-CONTAINING PROTEIN"/>
    <property type="match status" value="1"/>
</dbReference>
<evidence type="ECO:0000259" key="1">
    <source>
        <dbReference type="Pfam" id="PF06985"/>
    </source>
</evidence>
<dbReference type="Proteomes" id="UP000799757">
    <property type="component" value="Unassembled WGS sequence"/>
</dbReference>
<organism evidence="2 3">
    <name type="scientific">Melanomma pulvis-pyrius CBS 109.77</name>
    <dbReference type="NCBI Taxonomy" id="1314802"/>
    <lineage>
        <taxon>Eukaryota</taxon>
        <taxon>Fungi</taxon>
        <taxon>Dikarya</taxon>
        <taxon>Ascomycota</taxon>
        <taxon>Pezizomycotina</taxon>
        <taxon>Dothideomycetes</taxon>
        <taxon>Pleosporomycetidae</taxon>
        <taxon>Pleosporales</taxon>
        <taxon>Melanommataceae</taxon>
        <taxon>Melanomma</taxon>
    </lineage>
</organism>
<feature type="non-terminal residue" evidence="2">
    <location>
        <position position="1"/>
    </location>
</feature>
<name>A0A6A6XM58_9PLEO</name>
<evidence type="ECO:0000313" key="3">
    <source>
        <dbReference type="Proteomes" id="UP000799757"/>
    </source>
</evidence>
<keyword evidence="3" id="KW-1185">Reference proteome</keyword>
<dbReference type="OrthoDB" id="5135333at2759"/>
<accession>A0A6A6XM58</accession>
<gene>
    <name evidence="2" type="ORF">K505DRAFT_212142</name>
</gene>
<dbReference type="AlphaFoldDB" id="A0A6A6XM58"/>